<evidence type="ECO:0000259" key="6">
    <source>
        <dbReference type="Pfam" id="PF13439"/>
    </source>
</evidence>
<keyword evidence="1" id="KW-0808">Transferase</keyword>
<evidence type="ECO:0000259" key="4">
    <source>
        <dbReference type="Pfam" id="PF00534"/>
    </source>
</evidence>
<protein>
    <submittedName>
        <fullName evidence="7">SqdX</fullName>
    </submittedName>
</protein>
<dbReference type="AlphaFoldDB" id="K8EBG2"/>
<dbReference type="InterPro" id="IPR032816">
    <property type="entry name" value="VTT_dom"/>
</dbReference>
<feature type="region of interest" description="Disordered" evidence="2">
    <location>
        <begin position="12"/>
        <end position="35"/>
    </location>
</feature>
<evidence type="ECO:0000313" key="8">
    <source>
        <dbReference type="Proteomes" id="UP000198341"/>
    </source>
</evidence>
<dbReference type="Pfam" id="PF09335">
    <property type="entry name" value="VTT_dom"/>
    <property type="match status" value="1"/>
</dbReference>
<feature type="transmembrane region" description="Helical" evidence="3">
    <location>
        <begin position="647"/>
        <end position="668"/>
    </location>
</feature>
<dbReference type="Pfam" id="PF00534">
    <property type="entry name" value="Glycos_transf_1"/>
    <property type="match status" value="1"/>
</dbReference>
<feature type="domain" description="Glycosyltransferase subfamily 4-like N-terminal" evidence="6">
    <location>
        <begin position="155"/>
        <end position="327"/>
    </location>
</feature>
<dbReference type="EMBL" id="FO082277">
    <property type="protein sequence ID" value="CCO15196.1"/>
    <property type="molecule type" value="Genomic_DNA"/>
</dbReference>
<accession>K8EBG2</accession>
<name>K8EBG2_9CHLO</name>
<dbReference type="CDD" id="cd03814">
    <property type="entry name" value="GT4-like"/>
    <property type="match status" value="1"/>
</dbReference>
<dbReference type="PANTHER" id="PTHR45947:SF3">
    <property type="entry name" value="SULFOQUINOVOSYL TRANSFERASE SQD2"/>
    <property type="match status" value="1"/>
</dbReference>
<sequence>MHASSSFAAFSTCSNHHSSSRTSVSSRSARSKKTSVIEAWNRDDDARRVTTNGTLRYDRKEEQQLNASAFFTPFRAQTRAKTTFTASRRRRQSGRVFCVVAGGGGKGGDLNQPLHAMTMRRKRIRAKEASILKLPAASTKRKVAIFVEPSPFTHVSGMKNRFLRLIENLAELGDEVVVITPCVDPPEEYCGCKVIGVKGIVLPFYGTDTLLLSTGLSGRVYRDFKEKKPDLIHCSTPGTMIWAAILYSKMFGVPLVQSYHTHIPHYIPRYTPEAFGIARFLQRRMWDLIRIWSGFAQTTMVTSSIMEEELRQMGCSRLQVWQKGVDTVTFNPQFKNEEFSRRVLTEGRSGPIIGCVGRLGAEKNLYALKEILTYLPEDTNVAIIGDGPERKALEKHFEGTRTTFTGMLTGEDLAMAYAGLDVFVMPSESETLGFVVMEAMASGVPVVAVAAGGLLDIMTNCAGNAGELYPSGDYAKAGELTRSLLTDKQKLARYSQASLEYVSQWSWMSSNKKLRNRQYFKAVRRHWKANFGKERAKKIKVRQWMANALQFVTSGWFLVNLAFIVAAFGIVLAGRNLELSANVAKKVAANSATANGVIKTVIAAIETAIMKYGVPVAMSANVVAIALAGIVPFMTMIPLFIASGLFFGVIPGGVLNVVGATVAAVFAANASRAVVKAAATTKQPAELVLVKSNAPVRRFLKAQMSAVKNGIVNENIISQCSSICALRLFPHSPFTVVSYVLGAIRDLRLRAIFLGTAVGTIPWALFYSLVGNSGKSLLQLSSSSAKKAAIVASSKTPADLAAFTSERIVDALSRADKLVPKVLTGLEMVIVGIALVLTLITAVRVALDVRAEQQKNNHQMESSSG</sequence>
<organism evidence="7 8">
    <name type="scientific">Bathycoccus prasinos</name>
    <dbReference type="NCBI Taxonomy" id="41875"/>
    <lineage>
        <taxon>Eukaryota</taxon>
        <taxon>Viridiplantae</taxon>
        <taxon>Chlorophyta</taxon>
        <taxon>Mamiellophyceae</taxon>
        <taxon>Mamiellales</taxon>
        <taxon>Bathycoccaceae</taxon>
        <taxon>Bathycoccus</taxon>
    </lineage>
</organism>
<feature type="transmembrane region" description="Helical" evidence="3">
    <location>
        <begin position="555"/>
        <end position="573"/>
    </location>
</feature>
<proteinExistence type="predicted"/>
<gene>
    <name evidence="7" type="ORF">Bathy02g01910</name>
</gene>
<keyword evidence="3" id="KW-0472">Membrane</keyword>
<reference evidence="7 8" key="1">
    <citation type="submission" date="2011-10" db="EMBL/GenBank/DDBJ databases">
        <authorList>
            <person name="Genoscope - CEA"/>
        </authorList>
    </citation>
    <scope>NUCLEOTIDE SEQUENCE [LARGE SCALE GENOMIC DNA]</scope>
    <source>
        <strain evidence="7 8">RCC 1105</strain>
    </source>
</reference>
<evidence type="ECO:0000256" key="3">
    <source>
        <dbReference type="SAM" id="Phobius"/>
    </source>
</evidence>
<dbReference type="Proteomes" id="UP000198341">
    <property type="component" value="Chromosome 2"/>
</dbReference>
<feature type="domain" description="VTT" evidence="5">
    <location>
        <begin position="638"/>
        <end position="772"/>
    </location>
</feature>
<dbReference type="KEGG" id="bpg:Bathy02g01910"/>
<dbReference type="PANTHER" id="PTHR45947">
    <property type="entry name" value="SULFOQUINOVOSYL TRANSFERASE SQD2"/>
    <property type="match status" value="1"/>
</dbReference>
<feature type="compositionally biased region" description="Low complexity" evidence="2">
    <location>
        <begin position="12"/>
        <end position="28"/>
    </location>
</feature>
<dbReference type="InterPro" id="IPR001296">
    <property type="entry name" value="Glyco_trans_1"/>
</dbReference>
<dbReference type="Gene3D" id="3.40.50.2000">
    <property type="entry name" value="Glycogen Phosphorylase B"/>
    <property type="match status" value="2"/>
</dbReference>
<evidence type="ECO:0000259" key="5">
    <source>
        <dbReference type="Pfam" id="PF09335"/>
    </source>
</evidence>
<dbReference type="SUPFAM" id="SSF53756">
    <property type="entry name" value="UDP-Glycosyltransferase/glycogen phosphorylase"/>
    <property type="match status" value="1"/>
</dbReference>
<dbReference type="STRING" id="41875.K8EBG2"/>
<dbReference type="RefSeq" id="XP_007514956.1">
    <property type="nucleotide sequence ID" value="XM_007514894.1"/>
</dbReference>
<dbReference type="eggNOG" id="KOG1111">
    <property type="taxonomic scope" value="Eukaryota"/>
</dbReference>
<dbReference type="GeneID" id="19017305"/>
<feature type="transmembrane region" description="Helical" evidence="3">
    <location>
        <begin position="751"/>
        <end position="770"/>
    </location>
</feature>
<dbReference type="OrthoDB" id="443318at2759"/>
<keyword evidence="3" id="KW-1133">Transmembrane helix</keyword>
<dbReference type="InterPro" id="IPR028098">
    <property type="entry name" value="Glyco_trans_4-like_N"/>
</dbReference>
<feature type="transmembrane region" description="Helical" evidence="3">
    <location>
        <begin position="620"/>
        <end position="641"/>
    </location>
</feature>
<keyword evidence="3" id="KW-0812">Transmembrane</keyword>
<dbReference type="Pfam" id="PF13439">
    <property type="entry name" value="Glyco_transf_4"/>
    <property type="match status" value="1"/>
</dbReference>
<feature type="transmembrane region" description="Helical" evidence="3">
    <location>
        <begin position="828"/>
        <end position="847"/>
    </location>
</feature>
<evidence type="ECO:0000256" key="2">
    <source>
        <dbReference type="SAM" id="MobiDB-lite"/>
    </source>
</evidence>
<evidence type="ECO:0000313" key="7">
    <source>
        <dbReference type="EMBL" id="CCO15196.1"/>
    </source>
</evidence>
<feature type="domain" description="Glycosyl transferase family 1" evidence="4">
    <location>
        <begin position="338"/>
        <end position="497"/>
    </location>
</feature>
<dbReference type="InterPro" id="IPR050194">
    <property type="entry name" value="Glycosyltransferase_grp1"/>
</dbReference>
<dbReference type="GO" id="GO:0016757">
    <property type="term" value="F:glycosyltransferase activity"/>
    <property type="evidence" value="ECO:0007669"/>
    <property type="project" value="UniProtKB-KW"/>
</dbReference>
<keyword evidence="1" id="KW-0328">Glycosyltransferase</keyword>
<keyword evidence="8" id="KW-1185">Reference proteome</keyword>
<evidence type="ECO:0000256" key="1">
    <source>
        <dbReference type="ARBA" id="ARBA00022676"/>
    </source>
</evidence>